<sequence length="128" mass="14584">MERQILKPIAPSKRPITVRPHHNSRNNSDIANVFLPQELFDIIANRHRREREWYALLMICSTLISSIDSTLAIFNKEVESEEVVAFKSNLKLAIANFAAADSSPPPPRVPLHTRPDKDSRNKNSKEKS</sequence>
<comment type="caution">
    <text evidence="2">The sequence shown here is derived from an EMBL/GenBank/DDBJ whole genome shotgun (WGS) entry which is preliminary data.</text>
</comment>
<keyword evidence="3" id="KW-1185">Reference proteome</keyword>
<name>A0A0B1P4F9_UNCNE</name>
<proteinExistence type="predicted"/>
<dbReference type="HOGENOM" id="CLU_018153_5_2_1"/>
<gene>
    <name evidence="2" type="ORF">EV44_g3867</name>
</gene>
<protein>
    <submittedName>
        <fullName evidence="2">Putative eka-like protein</fullName>
    </submittedName>
</protein>
<feature type="compositionally biased region" description="Basic and acidic residues" evidence="1">
    <location>
        <begin position="113"/>
        <end position="128"/>
    </location>
</feature>
<feature type="region of interest" description="Disordered" evidence="1">
    <location>
        <begin position="101"/>
        <end position="128"/>
    </location>
</feature>
<dbReference type="AlphaFoldDB" id="A0A0B1P4F9"/>
<dbReference type="Proteomes" id="UP000030854">
    <property type="component" value="Unassembled WGS sequence"/>
</dbReference>
<evidence type="ECO:0000256" key="1">
    <source>
        <dbReference type="SAM" id="MobiDB-lite"/>
    </source>
</evidence>
<evidence type="ECO:0000313" key="3">
    <source>
        <dbReference type="Proteomes" id="UP000030854"/>
    </source>
</evidence>
<dbReference type="EMBL" id="JNVN01001350">
    <property type="protein sequence ID" value="KHJ33587.1"/>
    <property type="molecule type" value="Genomic_DNA"/>
</dbReference>
<accession>A0A0B1P4F9</accession>
<evidence type="ECO:0000313" key="2">
    <source>
        <dbReference type="EMBL" id="KHJ33587.1"/>
    </source>
</evidence>
<reference evidence="2 3" key="1">
    <citation type="journal article" date="2014" name="BMC Genomics">
        <title>Adaptive genomic structural variation in the grape powdery mildew pathogen, Erysiphe necator.</title>
        <authorList>
            <person name="Jones L."/>
            <person name="Riaz S."/>
            <person name="Morales-Cruz A."/>
            <person name="Amrine K.C."/>
            <person name="McGuire B."/>
            <person name="Gubler W.D."/>
            <person name="Walker M.A."/>
            <person name="Cantu D."/>
        </authorList>
    </citation>
    <scope>NUCLEOTIDE SEQUENCE [LARGE SCALE GENOMIC DNA]</scope>
    <source>
        <strain evidence="3">c</strain>
    </source>
</reference>
<organism evidence="2 3">
    <name type="scientific">Uncinula necator</name>
    <name type="common">Grape powdery mildew</name>
    <dbReference type="NCBI Taxonomy" id="52586"/>
    <lineage>
        <taxon>Eukaryota</taxon>
        <taxon>Fungi</taxon>
        <taxon>Dikarya</taxon>
        <taxon>Ascomycota</taxon>
        <taxon>Pezizomycotina</taxon>
        <taxon>Leotiomycetes</taxon>
        <taxon>Erysiphales</taxon>
        <taxon>Erysiphaceae</taxon>
        <taxon>Erysiphe</taxon>
    </lineage>
</organism>